<gene>
    <name evidence="2" type="ORF">POM88_037736</name>
</gene>
<comment type="caution">
    <text evidence="2">The sequence shown here is derived from an EMBL/GenBank/DDBJ whole genome shotgun (WGS) entry which is preliminary data.</text>
</comment>
<organism evidence="2 3">
    <name type="scientific">Heracleum sosnowskyi</name>
    <dbReference type="NCBI Taxonomy" id="360622"/>
    <lineage>
        <taxon>Eukaryota</taxon>
        <taxon>Viridiplantae</taxon>
        <taxon>Streptophyta</taxon>
        <taxon>Embryophyta</taxon>
        <taxon>Tracheophyta</taxon>
        <taxon>Spermatophyta</taxon>
        <taxon>Magnoliopsida</taxon>
        <taxon>eudicotyledons</taxon>
        <taxon>Gunneridae</taxon>
        <taxon>Pentapetalae</taxon>
        <taxon>asterids</taxon>
        <taxon>campanulids</taxon>
        <taxon>Apiales</taxon>
        <taxon>Apiaceae</taxon>
        <taxon>Apioideae</taxon>
        <taxon>apioid superclade</taxon>
        <taxon>Tordylieae</taxon>
        <taxon>Tordyliinae</taxon>
        <taxon>Heracleum</taxon>
    </lineage>
</organism>
<evidence type="ECO:0000313" key="3">
    <source>
        <dbReference type="Proteomes" id="UP001237642"/>
    </source>
</evidence>
<dbReference type="Proteomes" id="UP001237642">
    <property type="component" value="Unassembled WGS sequence"/>
</dbReference>
<accession>A0AAD8MG69</accession>
<sequence>MDYNCVEAEEIIEELSHDTSMEERQLQLFNELYGEGSSSTPRSTPRRKINRDRESAHDRLVRDYFSENPVEERENGFERPDEEAGAVEVVMDDEEKTKNEEVA</sequence>
<feature type="region of interest" description="Disordered" evidence="1">
    <location>
        <begin position="32"/>
        <end position="103"/>
    </location>
</feature>
<dbReference type="AlphaFoldDB" id="A0AAD8MG69"/>
<name>A0AAD8MG69_9APIA</name>
<keyword evidence="3" id="KW-1185">Reference proteome</keyword>
<evidence type="ECO:0000313" key="2">
    <source>
        <dbReference type="EMBL" id="KAK1371644.1"/>
    </source>
</evidence>
<proteinExistence type="predicted"/>
<dbReference type="EMBL" id="JAUIZM010000008">
    <property type="protein sequence ID" value="KAK1371644.1"/>
    <property type="molecule type" value="Genomic_DNA"/>
</dbReference>
<evidence type="ECO:0000256" key="1">
    <source>
        <dbReference type="SAM" id="MobiDB-lite"/>
    </source>
</evidence>
<feature type="compositionally biased region" description="Basic and acidic residues" evidence="1">
    <location>
        <begin position="51"/>
        <end position="79"/>
    </location>
</feature>
<protein>
    <submittedName>
        <fullName evidence="2">Uncharacterized protein</fullName>
    </submittedName>
</protein>
<feature type="compositionally biased region" description="Acidic residues" evidence="1">
    <location>
        <begin position="80"/>
        <end position="94"/>
    </location>
</feature>
<reference evidence="2" key="2">
    <citation type="submission" date="2023-05" db="EMBL/GenBank/DDBJ databases">
        <authorList>
            <person name="Schelkunov M.I."/>
        </authorList>
    </citation>
    <scope>NUCLEOTIDE SEQUENCE</scope>
    <source>
        <strain evidence="2">Hsosn_3</strain>
        <tissue evidence="2">Leaf</tissue>
    </source>
</reference>
<reference evidence="2" key="1">
    <citation type="submission" date="2023-02" db="EMBL/GenBank/DDBJ databases">
        <title>Genome of toxic invasive species Heracleum sosnowskyi carries increased number of genes despite the absence of recent whole-genome duplications.</title>
        <authorList>
            <person name="Schelkunov M."/>
            <person name="Shtratnikova V."/>
            <person name="Makarenko M."/>
            <person name="Klepikova A."/>
            <person name="Omelchenko D."/>
            <person name="Novikova G."/>
            <person name="Obukhova E."/>
            <person name="Bogdanov V."/>
            <person name="Penin A."/>
            <person name="Logacheva M."/>
        </authorList>
    </citation>
    <scope>NUCLEOTIDE SEQUENCE</scope>
    <source>
        <strain evidence="2">Hsosn_3</strain>
        <tissue evidence="2">Leaf</tissue>
    </source>
</reference>